<dbReference type="InterPro" id="IPR016040">
    <property type="entry name" value="NAD(P)-bd_dom"/>
</dbReference>
<dbReference type="InterPro" id="IPR036291">
    <property type="entry name" value="NAD(P)-bd_dom_sf"/>
</dbReference>
<dbReference type="GO" id="GO:0003824">
    <property type="term" value="F:catalytic activity"/>
    <property type="evidence" value="ECO:0007669"/>
    <property type="project" value="UniProtKB-ARBA"/>
</dbReference>
<organism evidence="2 3">
    <name type="scientific">Tigriopus californicus</name>
    <name type="common">Marine copepod</name>
    <dbReference type="NCBI Taxonomy" id="6832"/>
    <lineage>
        <taxon>Eukaryota</taxon>
        <taxon>Metazoa</taxon>
        <taxon>Ecdysozoa</taxon>
        <taxon>Arthropoda</taxon>
        <taxon>Crustacea</taxon>
        <taxon>Multicrustacea</taxon>
        <taxon>Hexanauplia</taxon>
        <taxon>Copepoda</taxon>
        <taxon>Harpacticoida</taxon>
        <taxon>Harpacticidae</taxon>
        <taxon>Tigriopus</taxon>
    </lineage>
</organism>
<name>A0A553PJU8_TIGCA</name>
<dbReference type="OMA" id="SSNAWVK"/>
<dbReference type="PANTHER" id="PTHR15020">
    <property type="entry name" value="FLAVIN REDUCTASE-RELATED"/>
    <property type="match status" value="1"/>
</dbReference>
<dbReference type="EMBL" id="VCGU01000003">
    <property type="protein sequence ID" value="TRY77957.1"/>
    <property type="molecule type" value="Genomic_DNA"/>
</dbReference>
<dbReference type="PANTHER" id="PTHR15020:SF50">
    <property type="entry name" value="UPF0659 PROTEIN YMR090W"/>
    <property type="match status" value="1"/>
</dbReference>
<evidence type="ECO:0000313" key="3">
    <source>
        <dbReference type="Proteomes" id="UP000318571"/>
    </source>
</evidence>
<dbReference type="SUPFAM" id="SSF51735">
    <property type="entry name" value="NAD(P)-binding Rossmann-fold domains"/>
    <property type="match status" value="1"/>
</dbReference>
<dbReference type="STRING" id="6832.A0A553PJU8"/>
<dbReference type="Gene3D" id="3.40.50.720">
    <property type="entry name" value="NAD(P)-binding Rossmann-like Domain"/>
    <property type="match status" value="1"/>
</dbReference>
<accession>A0A553PJU8</accession>
<sequence length="217" mass="24002">MKIAVLGATGQTGMNVVSQALDKGHSVKAIVRTPAKMTITHANLEVVEGNIFSAESLQEHFKDVDAVISTLGFSPFTRPVTGYLNATKAMVTALKSCEKKRLLLMHSWYTQPQSQSKAPFFIRWFLFTIIGSNLTNMYETEQYLESDECQDINYSVILPGGLSNAAVTNTPFLAKEDEYDIKGNGSRIARADVARYLIKTAEEDLHHRKVVSIALDA</sequence>
<reference evidence="2 3" key="1">
    <citation type="journal article" date="2018" name="Nat. Ecol. Evol.">
        <title>Genomic signatures of mitonuclear coevolution across populations of Tigriopus californicus.</title>
        <authorList>
            <person name="Barreto F.S."/>
            <person name="Watson E.T."/>
            <person name="Lima T.G."/>
            <person name="Willett C.S."/>
            <person name="Edmands S."/>
            <person name="Li W."/>
            <person name="Burton R.S."/>
        </authorList>
    </citation>
    <scope>NUCLEOTIDE SEQUENCE [LARGE SCALE GENOMIC DNA]</scope>
    <source>
        <strain evidence="2 3">San Diego</strain>
    </source>
</reference>
<dbReference type="AlphaFoldDB" id="A0A553PJU8"/>
<dbReference type="Proteomes" id="UP000318571">
    <property type="component" value="Chromosome 11"/>
</dbReference>
<gene>
    <name evidence="2" type="ORF">TCAL_12971</name>
</gene>
<evidence type="ECO:0000259" key="1">
    <source>
        <dbReference type="Pfam" id="PF13460"/>
    </source>
</evidence>
<dbReference type="Pfam" id="PF13460">
    <property type="entry name" value="NAD_binding_10"/>
    <property type="match status" value="1"/>
</dbReference>
<comment type="caution">
    <text evidence="2">The sequence shown here is derived from an EMBL/GenBank/DDBJ whole genome shotgun (WGS) entry which is preliminary data.</text>
</comment>
<feature type="domain" description="NAD(P)-binding" evidence="1">
    <location>
        <begin position="7"/>
        <end position="203"/>
    </location>
</feature>
<evidence type="ECO:0000313" key="2">
    <source>
        <dbReference type="EMBL" id="TRY77957.1"/>
    </source>
</evidence>
<protein>
    <recommendedName>
        <fullName evidence="1">NAD(P)-binding domain-containing protein</fullName>
    </recommendedName>
</protein>
<keyword evidence="3" id="KW-1185">Reference proteome</keyword>
<proteinExistence type="predicted"/>